<evidence type="ECO:0000259" key="2">
    <source>
        <dbReference type="PROSITE" id="PS50943"/>
    </source>
</evidence>
<dbReference type="Pfam" id="PF06114">
    <property type="entry name" value="Peptidase_M78"/>
    <property type="match status" value="1"/>
</dbReference>
<reference evidence="3 4" key="1">
    <citation type="submission" date="2016-11" db="EMBL/GenBank/DDBJ databases">
        <title>Comparative genomics of Acidibacillus ferroxidans species.</title>
        <authorList>
            <person name="Oliveira G."/>
            <person name="Nunes G."/>
            <person name="Oliveira R."/>
            <person name="Araujo F."/>
            <person name="Salim A."/>
            <person name="Scholte L."/>
            <person name="Morais D."/>
            <person name="Nancucheo I."/>
            <person name="Johnson D.B."/>
            <person name="Grail B."/>
            <person name="Bittencourt J."/>
            <person name="Valadares R."/>
        </authorList>
    </citation>
    <scope>NUCLEOTIDE SEQUENCE [LARGE SCALE GENOMIC DNA]</scope>
    <source>
        <strain evidence="3 4">Y002</strain>
    </source>
</reference>
<dbReference type="Pfam" id="PF13443">
    <property type="entry name" value="HTH_26"/>
    <property type="match status" value="1"/>
</dbReference>
<dbReference type="InterPro" id="IPR010982">
    <property type="entry name" value="Lambda_DNA-bd_dom_sf"/>
</dbReference>
<dbReference type="SMART" id="SM00530">
    <property type="entry name" value="HTH_XRE"/>
    <property type="match status" value="1"/>
</dbReference>
<organism evidence="3 4">
    <name type="scientific">Sulfoacidibacillus thermotolerans</name>
    <name type="common">Acidibacillus sulfuroxidans</name>
    <dbReference type="NCBI Taxonomy" id="1765684"/>
    <lineage>
        <taxon>Bacteria</taxon>
        <taxon>Bacillati</taxon>
        <taxon>Bacillota</taxon>
        <taxon>Bacilli</taxon>
        <taxon>Bacillales</taxon>
        <taxon>Alicyclobacillaceae</taxon>
        <taxon>Sulfoacidibacillus</taxon>
    </lineage>
</organism>
<dbReference type="InterPro" id="IPR052345">
    <property type="entry name" value="Rad_response_metalloprotease"/>
</dbReference>
<gene>
    <name evidence="3" type="ORF">BM613_12960</name>
</gene>
<dbReference type="GO" id="GO:0003677">
    <property type="term" value="F:DNA binding"/>
    <property type="evidence" value="ECO:0007669"/>
    <property type="project" value="InterPro"/>
</dbReference>
<accession>A0A2U3D5Q3</accession>
<evidence type="ECO:0000313" key="3">
    <source>
        <dbReference type="EMBL" id="PWI56578.1"/>
    </source>
</evidence>
<dbReference type="AlphaFoldDB" id="A0A2U3D5Q3"/>
<dbReference type="InterPro" id="IPR010359">
    <property type="entry name" value="IrrE_HExxH"/>
</dbReference>
<comment type="similarity">
    <text evidence="1">Belongs to the short-chain fatty acyl-CoA assimilation regulator (ScfR) family.</text>
</comment>
<dbReference type="InterPro" id="IPR001387">
    <property type="entry name" value="Cro/C1-type_HTH"/>
</dbReference>
<dbReference type="CDD" id="cd00093">
    <property type="entry name" value="HTH_XRE"/>
    <property type="match status" value="1"/>
</dbReference>
<dbReference type="RefSeq" id="WP_181363163.1">
    <property type="nucleotide sequence ID" value="NZ_MPDK01000035.1"/>
</dbReference>
<evidence type="ECO:0000313" key="4">
    <source>
        <dbReference type="Proteomes" id="UP000245380"/>
    </source>
</evidence>
<name>A0A2U3D5Q3_SULT2</name>
<dbReference type="PROSITE" id="PS50943">
    <property type="entry name" value="HTH_CROC1"/>
    <property type="match status" value="1"/>
</dbReference>
<dbReference type="Gene3D" id="1.10.10.2910">
    <property type="match status" value="1"/>
</dbReference>
<keyword evidence="4" id="KW-1185">Reference proteome</keyword>
<sequence>MFSFDLIAKNIDRIRDDQGVTIEELARIVGVTRPTMYKYLRGEQPIDSAKLTKFCEALGVTMRQLVEDEPDIFAFLFRADNPKKNFTRETQHLLIEHLDEYWSVIEAVGEDRVVMLPPSYRLEGKLDDVMKAQIRDIADRTRNALGVDGYVGKLIFQVLEDWHIHILAYQFGREIDALSAYTQKRGAFIVVNDDAAIPEERKIFSVAHELGHLLLHRDQYRQNGEAYAKARGNHEERMANFFASYFLIPRAHLNECVTVLHRSQNKLRDILQLKREFGVSAQALILALHNENVLSRTEYGYLKKQLESRFGNNEPNPMPYVEKNIRAKALLRRFHADECISISKVVSVLGISHEDANKLLAEWEREDDISHAF</sequence>
<dbReference type="PANTHER" id="PTHR43236">
    <property type="entry name" value="ANTITOXIN HIGA1"/>
    <property type="match status" value="1"/>
</dbReference>
<comment type="caution">
    <text evidence="3">The sequence shown here is derived from an EMBL/GenBank/DDBJ whole genome shotgun (WGS) entry which is preliminary data.</text>
</comment>
<feature type="domain" description="HTH cro/C1-type" evidence="2">
    <location>
        <begin position="11"/>
        <end position="65"/>
    </location>
</feature>
<dbReference type="PANTHER" id="PTHR43236:SF1">
    <property type="entry name" value="BLL7220 PROTEIN"/>
    <property type="match status" value="1"/>
</dbReference>
<dbReference type="SUPFAM" id="SSF47413">
    <property type="entry name" value="lambda repressor-like DNA-binding domains"/>
    <property type="match status" value="1"/>
</dbReference>
<protein>
    <recommendedName>
        <fullName evidence="2">HTH cro/C1-type domain-containing protein</fullName>
    </recommendedName>
</protein>
<evidence type="ECO:0000256" key="1">
    <source>
        <dbReference type="ARBA" id="ARBA00007227"/>
    </source>
</evidence>
<dbReference type="EMBL" id="MPDK01000035">
    <property type="protein sequence ID" value="PWI56578.1"/>
    <property type="molecule type" value="Genomic_DNA"/>
</dbReference>
<proteinExistence type="inferred from homology"/>
<dbReference type="Proteomes" id="UP000245380">
    <property type="component" value="Unassembled WGS sequence"/>
</dbReference>
<dbReference type="Gene3D" id="1.10.260.40">
    <property type="entry name" value="lambda repressor-like DNA-binding domains"/>
    <property type="match status" value="1"/>
</dbReference>